<evidence type="ECO:0000313" key="2">
    <source>
        <dbReference type="Proteomes" id="UP001243717"/>
    </source>
</evidence>
<dbReference type="CDD" id="cd03143">
    <property type="entry name" value="A4_beta-galactosidase_middle_domain"/>
    <property type="match status" value="1"/>
</dbReference>
<keyword evidence="1" id="KW-0378">Hydrolase</keyword>
<reference evidence="1 2" key="1">
    <citation type="submission" date="2023-04" db="EMBL/GenBank/DDBJ databases">
        <title>A novel bacteria isolated from coastal sediment.</title>
        <authorList>
            <person name="Liu X.-J."/>
            <person name="Du Z.-J."/>
        </authorList>
    </citation>
    <scope>NUCLEOTIDE SEQUENCE [LARGE SCALE GENOMIC DNA]</scope>
    <source>
        <strain evidence="1 2">SDUM461004</strain>
    </source>
</reference>
<proteinExistence type="predicted"/>
<name>A0ABU1AQ34_9BACT</name>
<comment type="caution">
    <text evidence="1">The sequence shown here is derived from an EMBL/GenBank/DDBJ whole genome shotgun (WGS) entry which is preliminary data.</text>
</comment>
<organism evidence="1 2">
    <name type="scientific">Thalassobacterium sedimentorum</name>
    <dbReference type="NCBI Taxonomy" id="3041258"/>
    <lineage>
        <taxon>Bacteria</taxon>
        <taxon>Pseudomonadati</taxon>
        <taxon>Verrucomicrobiota</taxon>
        <taxon>Opitutia</taxon>
        <taxon>Puniceicoccales</taxon>
        <taxon>Coraliomargaritaceae</taxon>
        <taxon>Thalassobacterium</taxon>
    </lineage>
</organism>
<dbReference type="InterPro" id="IPR053161">
    <property type="entry name" value="Ulvan_degrading_GH"/>
</dbReference>
<dbReference type="GO" id="GO:0016787">
    <property type="term" value="F:hydrolase activity"/>
    <property type="evidence" value="ECO:0007669"/>
    <property type="project" value="UniProtKB-KW"/>
</dbReference>
<dbReference type="PANTHER" id="PTHR36848:SF2">
    <property type="entry name" value="SECRETED PROTEIN"/>
    <property type="match status" value="1"/>
</dbReference>
<protein>
    <submittedName>
        <fullName evidence="1">Glycosyl hydrolase</fullName>
    </submittedName>
</protein>
<sequence length="989" mass="111830">MKIENNDKLFQQWLNPSVQFRGKPFWSWNGKLEKEELLYQIDVMKEMGMGGFFMHSRTGLETEYLGEEWFELINACADYADEIGLEAWIYDEDRWPSGLAGGIVSKHPEYRQKAILLEIDPEGEGSNVIAEYQCDLDGAVCTNLGSGKQKIRFSVIEQGKCGFYNGYTYIDTMNRGATEAFLQCTHEKYAQKCGDRLGKSIKGIFTDEPHRGALLDGFSMYMENGEMTAPYTQKLFEEFEARFGYDLKPKLPELFLQVDGKRISPVKWHFVELLQQLFLENYAMPCQKWCEAHNLVLTGHVLHEDNLTVQTAMSGSVMRYYEHMTAPGIDILGEENLCYWVVKQLSSATRQTGQTQLLSELYGCTGWQMPFAGHKAVGDWQTLLGINFRCQHLSWYTMRGEAKRDYPASILHQSPWYKDYGHVEDYFARFGLIMTQGEPVCDLLVINPVESLWAQVHLGWSKALNLQDEHLKTLEVNYQTLFTWLLESQVDFDYGDEAMLAQMGKVDEGRLQVGCAKYKTVLISGVETIRSSTLELLDQFVAAGGHVVIAGSAPTHVDALESSRFNPESSKFQTVPFTKPSVLAAVPTALATVDAPDVFGQLRKVNGGLVFAALNVDRSERRKSVTVRIQTELPIVEWDCVSGEVLSVITKREGDWQVFETDFPVGGQKLWVANAESQQVDRPALGLLEDEKFTISLNHSFDYMLSEPNVCVLDFAAYQMDGGEWQNEAEVLKVDQQIRDAHGIMRRGGQMLQPWFVAQNPVKELCDLALRYTFEVETLPEWIDLVIEEPENFTVELNGKPIGLSDSKRWIDIAFHRIRIPEGRLQLGSNEIILKTRYTENSNVEAVYLLGEFGVKLNGIQRTIVPIATKLEVGDLCEQGFPFYSGAVTYQLPLPKAANRIRLPEVSGACVKVNGQVIGWDPFEADVSGTSVDVEVILTRRNTFGPLHDAVEKRPRNWPQNWITEGEEFEENPVLHPSGLLAAPMIQCI</sequence>
<dbReference type="InterPro" id="IPR029062">
    <property type="entry name" value="Class_I_gatase-like"/>
</dbReference>
<gene>
    <name evidence="1" type="ORF">QEH59_16160</name>
</gene>
<keyword evidence="2" id="KW-1185">Reference proteome</keyword>
<dbReference type="PANTHER" id="PTHR36848">
    <property type="entry name" value="DNA-BINDING PROTEIN (PUTATIVE SECRETED PROTEIN)-RELATED"/>
    <property type="match status" value="1"/>
</dbReference>
<accession>A0ABU1AQ34</accession>
<dbReference type="RefSeq" id="WP_308986415.1">
    <property type="nucleotide sequence ID" value="NZ_JARXIC010000040.1"/>
</dbReference>
<dbReference type="EMBL" id="JARXIC010000040">
    <property type="protein sequence ID" value="MDQ8195970.1"/>
    <property type="molecule type" value="Genomic_DNA"/>
</dbReference>
<evidence type="ECO:0000313" key="1">
    <source>
        <dbReference type="EMBL" id="MDQ8195970.1"/>
    </source>
</evidence>
<dbReference type="Gene3D" id="3.40.50.880">
    <property type="match status" value="1"/>
</dbReference>
<dbReference type="Proteomes" id="UP001243717">
    <property type="component" value="Unassembled WGS sequence"/>
</dbReference>